<dbReference type="Proteomes" id="UP000285951">
    <property type="component" value="Unassembled WGS sequence"/>
</dbReference>
<keyword evidence="1" id="KW-0732">Signal</keyword>
<dbReference type="Gene3D" id="3.40.50.1820">
    <property type="entry name" value="alpha/beta hydrolase"/>
    <property type="match status" value="1"/>
</dbReference>
<dbReference type="PANTHER" id="PTHR11731">
    <property type="entry name" value="PROTEASE FAMILY S9B,C DIPEPTIDYL-PEPTIDASE IV-RELATED"/>
    <property type="match status" value="1"/>
</dbReference>
<evidence type="ECO:0000313" key="7">
    <source>
        <dbReference type="Proteomes" id="UP000462449"/>
    </source>
</evidence>
<evidence type="ECO:0000259" key="2">
    <source>
        <dbReference type="Pfam" id="PF00326"/>
    </source>
</evidence>
<dbReference type="AlphaFoldDB" id="A0A7M4D3L5"/>
<feature type="chain" id="PRO_5029551036" evidence="1">
    <location>
        <begin position="22"/>
        <end position="756"/>
    </location>
</feature>
<evidence type="ECO:0000313" key="5">
    <source>
        <dbReference type="EMBL" id="MVB06449.1"/>
    </source>
</evidence>
<evidence type="ECO:0000313" key="4">
    <source>
        <dbReference type="EMBL" id="MUP37244.1"/>
    </source>
</evidence>
<dbReference type="OrthoDB" id="9812921at2"/>
<dbReference type="InterPro" id="IPR050278">
    <property type="entry name" value="Serine_Prot_S9B/DPPIV"/>
</dbReference>
<keyword evidence="6" id="KW-1185">Reference proteome</keyword>
<evidence type="ECO:0000259" key="3">
    <source>
        <dbReference type="Pfam" id="PF00930"/>
    </source>
</evidence>
<dbReference type="GO" id="GO:0006508">
    <property type="term" value="P:proteolysis"/>
    <property type="evidence" value="ECO:0007669"/>
    <property type="project" value="InterPro"/>
</dbReference>
<dbReference type="RefSeq" id="WP_156195054.1">
    <property type="nucleotide sequence ID" value="NZ_QTZN02000008.1"/>
</dbReference>
<dbReference type="PANTHER" id="PTHR11731:SF118">
    <property type="entry name" value="BLR1971 PROTEIN"/>
    <property type="match status" value="1"/>
</dbReference>
<reference evidence="5 6" key="1">
    <citation type="submission" date="2019-11" db="EMBL/GenBank/DDBJ databases">
        <title>Draft genome sequence of Labilibaculum sp. strain SYP isolated from Black Sea.</title>
        <authorList>
            <person name="Yadav S."/>
            <person name="Villanueva L."/>
        </authorList>
    </citation>
    <scope>NUCLEOTIDE SEQUENCE [LARGE SCALE GENOMIC DNA]</scope>
    <source>
        <strain evidence="5 6">44</strain>
    </source>
</reference>
<feature type="domain" description="Dipeptidylpeptidase IV N-terminal" evidence="3">
    <location>
        <begin position="123"/>
        <end position="460"/>
    </location>
</feature>
<name>A0A7M4D3L5_9BACT</name>
<comment type="caution">
    <text evidence="4">The sequence shown here is derived from an EMBL/GenBank/DDBJ whole genome shotgun (WGS) entry which is preliminary data.</text>
</comment>
<dbReference type="GO" id="GO:0008236">
    <property type="term" value="F:serine-type peptidase activity"/>
    <property type="evidence" value="ECO:0007669"/>
    <property type="project" value="InterPro"/>
</dbReference>
<dbReference type="EMBL" id="QTZN02000008">
    <property type="protein sequence ID" value="MVB06449.1"/>
    <property type="molecule type" value="Genomic_DNA"/>
</dbReference>
<dbReference type="InterPro" id="IPR029058">
    <property type="entry name" value="AB_hydrolase_fold"/>
</dbReference>
<proteinExistence type="predicted"/>
<dbReference type="Gene3D" id="2.140.10.30">
    <property type="entry name" value="Dipeptidylpeptidase IV, N-terminal domain"/>
    <property type="match status" value="1"/>
</dbReference>
<dbReference type="EMBL" id="WOTW01000008">
    <property type="protein sequence ID" value="MUP37244.1"/>
    <property type="molecule type" value="Genomic_DNA"/>
</dbReference>
<dbReference type="SUPFAM" id="SSF53474">
    <property type="entry name" value="alpha/beta-Hydrolases"/>
    <property type="match status" value="1"/>
</dbReference>
<feature type="domain" description="Peptidase S9 prolyl oligopeptidase catalytic" evidence="2">
    <location>
        <begin position="552"/>
        <end position="742"/>
    </location>
</feature>
<protein>
    <submittedName>
        <fullName evidence="4">Prolyl oligopeptidase family serine peptidase</fullName>
    </submittedName>
</protein>
<reference evidence="4 7" key="2">
    <citation type="submission" date="2019-12" db="EMBL/GenBank/DDBJ databases">
        <title>Draft genome sequence of Labilibaculum sp. strain 44 isolated from deep waters of Black Sea.</title>
        <authorList>
            <person name="Yadav S."/>
            <person name="Villanueva L."/>
        </authorList>
    </citation>
    <scope>NUCLEOTIDE SEQUENCE [LARGE SCALE GENOMIC DNA]</scope>
    <source>
        <strain evidence="4 7">44</strain>
    </source>
</reference>
<gene>
    <name evidence="5" type="ORF">DWB62_005405</name>
    <name evidence="4" type="ORF">GNY23_05405</name>
</gene>
<dbReference type="Proteomes" id="UP000462449">
    <property type="component" value="Unassembled WGS sequence"/>
</dbReference>
<evidence type="ECO:0000313" key="6">
    <source>
        <dbReference type="Proteomes" id="UP000285951"/>
    </source>
</evidence>
<accession>A0A7M4D3L5</accession>
<evidence type="ECO:0000256" key="1">
    <source>
        <dbReference type="SAM" id="SignalP"/>
    </source>
</evidence>
<sequence>MKVQKITIIIFLLLCAGNIFAQGELKDYQEAEKWLYYNSRAKVYNAGIQPNWIGKGDSLWYSTKTRRGNEYFLADLKKKQKIPLFDHAKLAEKVSEFLHKEYKAYDLKLTGLSLKGRDTLKFTVDTSCFTINLKNYQLKSAANPEKRNITELPAPNNKQIAFIKDYNIYLKDKDGSNIVPLSTDGCETLSYGNSIPWEFVRNESKKQDVEYGISAYWSPDSKYLICSKFNRKEAQNLYMYHSAPEKGLRAEVYSYERALAGDTCLAKTSYVIFNIESGKQIECDLPEYASFLEGGFEWKSNKHAYIIRYQRGYQTRELIDVNVETGKTRTVISETADTYVDVNMLLYRINKTSNNIIWSSEKEGWNQLYLYDYETGKQINKITKGEYVVREICKVDDKKGKIYFTACGIEKGDPYYTYLYSINIDGSGLKLLSPENATHTCSISPNGKYVFDDYSRVDLPNHFLIRSVKNGTKILDLAQLDIDDIVAMGWKAPEMYKVKARDNKTDIYGVIYRPFKMDSTKRYPIIDGTYSGPQTIRTPKSFTSALYSMDVSLAQIGFVVITVDGLGSAYRSKKFHDFSYKNLGDIGAPDHIKAIREMAVKYPYIDIENVGIYGHSAGGYDAAHALLTHPDFYKVGVSSAGNHDHRIAKAWWPELYMGFPAGKHYDEQSNLSLADHLLGKLMLAHGNMDNNVNAASSMRMADALIKANKDFELLLVPECDHSSLYYNKYFIRKRWDYFVKNLWHKNVPNCYEIKNK</sequence>
<feature type="signal peptide" evidence="1">
    <location>
        <begin position="1"/>
        <end position="21"/>
    </location>
</feature>
<organism evidence="4 7">
    <name type="scientific">Labilibaculum euxinus</name>
    <dbReference type="NCBI Taxonomy" id="2686357"/>
    <lineage>
        <taxon>Bacteria</taxon>
        <taxon>Pseudomonadati</taxon>
        <taxon>Bacteroidota</taxon>
        <taxon>Bacteroidia</taxon>
        <taxon>Marinilabiliales</taxon>
        <taxon>Marinifilaceae</taxon>
        <taxon>Labilibaculum</taxon>
    </lineage>
</organism>
<dbReference type="Pfam" id="PF00930">
    <property type="entry name" value="DPPIV_N"/>
    <property type="match status" value="1"/>
</dbReference>
<dbReference type="InterPro" id="IPR002469">
    <property type="entry name" value="Peptidase_S9B_N"/>
</dbReference>
<dbReference type="SUPFAM" id="SSF82171">
    <property type="entry name" value="DPP6 N-terminal domain-like"/>
    <property type="match status" value="1"/>
</dbReference>
<dbReference type="InterPro" id="IPR001375">
    <property type="entry name" value="Peptidase_S9_cat"/>
</dbReference>
<dbReference type="Pfam" id="PF00326">
    <property type="entry name" value="Peptidase_S9"/>
    <property type="match status" value="1"/>
</dbReference>